<feature type="active site" description="Thioimidate intermediate" evidence="8 9">
    <location>
        <position position="186"/>
    </location>
</feature>
<dbReference type="GeneID" id="107217978"/>
<evidence type="ECO:0000256" key="5">
    <source>
        <dbReference type="ARBA" id="ARBA00023002"/>
    </source>
</evidence>
<evidence type="ECO:0000259" key="12">
    <source>
        <dbReference type="Pfam" id="PF00478"/>
    </source>
</evidence>
<feature type="binding site" description="in other chain" evidence="8">
    <location>
        <position position="78"/>
    </location>
    <ligand>
        <name>NADP(+)</name>
        <dbReference type="ChEBI" id="CHEBI:58349"/>
        <note>ligand shared between two neighboring subunits</note>
    </ligand>
</feature>
<feature type="binding site" description="in other chain" evidence="8">
    <location>
        <begin position="180"/>
        <end position="181"/>
    </location>
    <ligand>
        <name>NADP(+)</name>
        <dbReference type="ChEBI" id="CHEBI:58349"/>
        <note>ligand shared between two neighboring subunits</note>
    </ligand>
</feature>
<dbReference type="GO" id="GO:0006163">
    <property type="term" value="P:purine nucleotide metabolic process"/>
    <property type="evidence" value="ECO:0007669"/>
    <property type="project" value="UniProtKB-UniRule"/>
</dbReference>
<dbReference type="GO" id="GO:0046872">
    <property type="term" value="F:metal ion binding"/>
    <property type="evidence" value="ECO:0007669"/>
    <property type="project" value="UniProtKB-KW"/>
</dbReference>
<feature type="active site" description="Proton donor/acceptor" evidence="8">
    <location>
        <position position="188"/>
    </location>
</feature>
<gene>
    <name evidence="14" type="primary">LOC107217978</name>
</gene>
<feature type="binding site" evidence="8">
    <location>
        <begin position="314"/>
        <end position="317"/>
    </location>
    <ligand>
        <name>NADP(+)</name>
        <dbReference type="ChEBI" id="CHEBI:58349"/>
        <note>ligand shared between two neighboring subunits</note>
    </ligand>
</feature>
<evidence type="ECO:0000313" key="14">
    <source>
        <dbReference type="RefSeq" id="XP_015511188.2"/>
    </source>
</evidence>
<evidence type="ECO:0000313" key="13">
    <source>
        <dbReference type="Proteomes" id="UP000829291"/>
    </source>
</evidence>
<feature type="binding site" evidence="8">
    <location>
        <position position="189"/>
    </location>
    <ligand>
        <name>K(+)</name>
        <dbReference type="ChEBI" id="CHEBI:29103"/>
    </ligand>
</feature>
<dbReference type="PANTHER" id="PTHR43170">
    <property type="entry name" value="GMP REDUCTASE"/>
    <property type="match status" value="1"/>
</dbReference>
<evidence type="ECO:0000256" key="3">
    <source>
        <dbReference type="ARBA" id="ARBA00022857"/>
    </source>
</evidence>
<dbReference type="NCBIfam" id="NF003470">
    <property type="entry name" value="PRK05096.1"/>
    <property type="match status" value="1"/>
</dbReference>
<dbReference type="InterPro" id="IPR005993">
    <property type="entry name" value="GMPR"/>
</dbReference>
<proteinExistence type="inferred from homology"/>
<dbReference type="PROSITE" id="PS00487">
    <property type="entry name" value="IMP_DH_GMP_RED"/>
    <property type="match status" value="1"/>
</dbReference>
<dbReference type="CDD" id="cd00381">
    <property type="entry name" value="IMPDH"/>
    <property type="match status" value="1"/>
</dbReference>
<dbReference type="GO" id="GO:0003920">
    <property type="term" value="F:GMP reductase activity"/>
    <property type="evidence" value="ECO:0007669"/>
    <property type="project" value="UniProtKB-UniRule"/>
</dbReference>
<evidence type="ECO:0000256" key="7">
    <source>
        <dbReference type="ARBA" id="ARBA00048616"/>
    </source>
</evidence>
<feature type="binding site" evidence="8">
    <location>
        <begin position="242"/>
        <end position="243"/>
    </location>
    <ligand>
        <name>GMP</name>
        <dbReference type="ChEBI" id="CHEBI:58115"/>
    </ligand>
</feature>
<dbReference type="GO" id="GO:0006144">
    <property type="term" value="P:purine nucleobase metabolic process"/>
    <property type="evidence" value="ECO:0007669"/>
    <property type="project" value="UniProtKB-KW"/>
</dbReference>
<dbReference type="AlphaFoldDB" id="A0A6J0BBW4"/>
<keyword evidence="3 8" id="KW-0521">NADP</keyword>
<dbReference type="SUPFAM" id="SSF51412">
    <property type="entry name" value="Inosine monophosphate dehydrogenase (IMPDH)"/>
    <property type="match status" value="1"/>
</dbReference>
<dbReference type="RefSeq" id="XP_015511188.2">
    <property type="nucleotide sequence ID" value="XM_015655702.2"/>
</dbReference>
<dbReference type="NCBIfam" id="TIGR01305">
    <property type="entry name" value="GMP_reduct_1"/>
    <property type="match status" value="1"/>
</dbReference>
<evidence type="ECO:0000256" key="6">
    <source>
        <dbReference type="ARBA" id="ARBA00037691"/>
    </source>
</evidence>
<accession>A0A6J0BBW4</accession>
<evidence type="ECO:0000256" key="11">
    <source>
        <dbReference type="RuleBase" id="RU003929"/>
    </source>
</evidence>
<dbReference type="KEGG" id="nlo:107217978"/>
<dbReference type="SMART" id="SM01240">
    <property type="entry name" value="IMPDH"/>
    <property type="match status" value="1"/>
</dbReference>
<keyword evidence="2 8" id="KW-0479">Metal-binding</keyword>
<organism evidence="14">
    <name type="scientific">Neodiprion lecontei</name>
    <name type="common">Redheaded pine sawfly</name>
    <dbReference type="NCBI Taxonomy" id="441921"/>
    <lineage>
        <taxon>Eukaryota</taxon>
        <taxon>Metazoa</taxon>
        <taxon>Ecdysozoa</taxon>
        <taxon>Arthropoda</taxon>
        <taxon>Hexapoda</taxon>
        <taxon>Insecta</taxon>
        <taxon>Pterygota</taxon>
        <taxon>Neoptera</taxon>
        <taxon>Endopterygota</taxon>
        <taxon>Hymenoptera</taxon>
        <taxon>Tenthredinoidea</taxon>
        <taxon>Diprionidae</taxon>
        <taxon>Diprioninae</taxon>
        <taxon>Neodiprion</taxon>
    </lineage>
</organism>
<keyword evidence="4 8" id="KW-0630">Potassium</keyword>
<comment type="similarity">
    <text evidence="8">Belongs to the IMPDH/GMPR family. GuaC type 1 subfamily.</text>
</comment>
<dbReference type="PANTHER" id="PTHR43170:SF5">
    <property type="entry name" value="GMP REDUCTASE"/>
    <property type="match status" value="1"/>
</dbReference>
<comment type="function">
    <text evidence="6 8 11">Catalyzes the irreversible NADPH-dependent deamination of GMP to IMP. It functions in the conversion of nucleobase, nucleoside and nucleotide derivatives of G to A nucleotides, and in maintaining the intracellular balance of A and G nucleotides.</text>
</comment>
<keyword evidence="1 8" id="KW-0659">Purine metabolism</keyword>
<feature type="binding site" evidence="8 10">
    <location>
        <position position="183"/>
    </location>
    <ligand>
        <name>K(+)</name>
        <dbReference type="ChEBI" id="CHEBI:29103"/>
    </ligand>
</feature>
<evidence type="ECO:0000256" key="2">
    <source>
        <dbReference type="ARBA" id="ARBA00022723"/>
    </source>
</evidence>
<comment type="catalytic activity">
    <reaction evidence="7 8 11">
        <text>IMP + NH4(+) + NADP(+) = GMP + NADPH + 2 H(+)</text>
        <dbReference type="Rhea" id="RHEA:17185"/>
        <dbReference type="ChEBI" id="CHEBI:15378"/>
        <dbReference type="ChEBI" id="CHEBI:28938"/>
        <dbReference type="ChEBI" id="CHEBI:57783"/>
        <dbReference type="ChEBI" id="CHEBI:58053"/>
        <dbReference type="ChEBI" id="CHEBI:58115"/>
        <dbReference type="ChEBI" id="CHEBI:58349"/>
        <dbReference type="EC" id="1.7.1.7"/>
    </reaction>
</comment>
<dbReference type="GO" id="GO:1902560">
    <property type="term" value="C:GMP reductase complex"/>
    <property type="evidence" value="ECO:0007669"/>
    <property type="project" value="InterPro"/>
</dbReference>
<evidence type="ECO:0000256" key="4">
    <source>
        <dbReference type="ARBA" id="ARBA00022958"/>
    </source>
</evidence>
<dbReference type="Pfam" id="PF00478">
    <property type="entry name" value="IMPDH"/>
    <property type="match status" value="1"/>
</dbReference>
<feature type="binding site" evidence="8">
    <location>
        <begin position="26"/>
        <end position="27"/>
    </location>
    <ligand>
        <name>NADP(+)</name>
        <dbReference type="ChEBI" id="CHEBI:58349"/>
        <note>ligand shared between two neighboring subunits</note>
    </ligand>
</feature>
<dbReference type="InterPro" id="IPR015875">
    <property type="entry name" value="IMP_DH/GMP_Rdtase_CS"/>
</dbReference>
<dbReference type="PIRSF" id="PIRSF000235">
    <property type="entry name" value="GMP_reductase"/>
    <property type="match status" value="1"/>
</dbReference>
<keyword evidence="5 8" id="KW-0560">Oxidoreductase</keyword>
<dbReference type="InterPro" id="IPR013785">
    <property type="entry name" value="Aldolase_TIM"/>
</dbReference>
<name>A0A6J0BBW4_NEOLC</name>
<feature type="binding site" evidence="8">
    <location>
        <position position="186"/>
    </location>
    <ligand>
        <name>K(+)</name>
        <dbReference type="ChEBI" id="CHEBI:29103"/>
    </ligand>
</feature>
<dbReference type="HAMAP" id="MF_00596">
    <property type="entry name" value="GMP_reduct_type1"/>
    <property type="match status" value="1"/>
</dbReference>
<keyword evidence="13" id="KW-1185">Reference proteome</keyword>
<feature type="binding site" evidence="8">
    <location>
        <begin position="286"/>
        <end position="290"/>
    </location>
    <ligand>
        <name>GMP</name>
        <dbReference type="ChEBI" id="CHEBI:58115"/>
    </ligand>
</feature>
<evidence type="ECO:0000256" key="10">
    <source>
        <dbReference type="PIRSR" id="PIRSR000235-3"/>
    </source>
</evidence>
<sequence>MSKIINDVKLDYKDVLIRPRRSTIRSRADIDLFAEMKFRNSKRIYEGIPIMAANMESTGTFEMAKALSKHGLFTAVHKYNTLEEWKAFAASSPECLHNVSVSVGISPSDLKLLSDIIDAIPEISIISLDIANAHIQVFLESIKQVRSAYPNHTIVAGDVAIPEMVEEIILTGADIVKVGIGGGSVCTTRLKTGVGYPQLSAVLECAHAAHGVGGHIIADGGCINVGDLAKAFGAGADFVMIGGMLAGHDQSGGKIIKRDGKLYSQFYGLCSRAAMEKHYGGVAEYRAAEGKEVEIPYKGDVEATILDMLGGLRSACTYVGAKRLQELYRQTTFIRCTQQSNPVFESAPSK</sequence>
<evidence type="ECO:0000256" key="1">
    <source>
        <dbReference type="ARBA" id="ARBA00022631"/>
    </source>
</evidence>
<reference evidence="14" key="1">
    <citation type="submission" date="2025-08" db="UniProtKB">
        <authorList>
            <consortium name="RefSeq"/>
        </authorList>
    </citation>
    <scope>IDENTIFICATION</scope>
    <source>
        <tissue evidence="14">Thorax and Abdomen</tissue>
    </source>
</reference>
<dbReference type="InParanoid" id="A0A6J0BBW4"/>
<dbReference type="Proteomes" id="UP000829291">
    <property type="component" value="Chromosome 3"/>
</dbReference>
<evidence type="ECO:0000256" key="8">
    <source>
        <dbReference type="HAMAP-Rule" id="MF_03195"/>
    </source>
</evidence>
<comment type="caution">
    <text evidence="8">Lacks conserved residue(s) required for the propagation of feature annotation.</text>
</comment>
<feature type="binding site" description="in other chain" evidence="8">
    <location>
        <begin position="129"/>
        <end position="131"/>
    </location>
    <ligand>
        <name>NADP(+)</name>
        <dbReference type="ChEBI" id="CHEBI:58349"/>
        <note>ligand shared between two neighboring subunits</note>
    </ligand>
</feature>
<dbReference type="EC" id="1.7.1.7" evidence="8"/>
<comment type="subunit">
    <text evidence="8">Homotetramer.</text>
</comment>
<dbReference type="InterPro" id="IPR001093">
    <property type="entry name" value="IMP_DH_GMPRt"/>
</dbReference>
<feature type="domain" description="IMP dehydrogenase/GMP reductase" evidence="12">
    <location>
        <begin position="10"/>
        <end position="340"/>
    </location>
</feature>
<dbReference type="Gene3D" id="3.20.20.70">
    <property type="entry name" value="Aldolase class I"/>
    <property type="match status" value="1"/>
</dbReference>
<protein>
    <recommendedName>
        <fullName evidence="8">GMP reductase</fullName>
        <shortName evidence="8">GMPR</shortName>
        <ecNumber evidence="8">1.7.1.7</ecNumber>
    </recommendedName>
    <alternativeName>
        <fullName evidence="8">Guanosine 5'-monophosphate oxidoreductase</fullName>
        <shortName evidence="8">Guanosine monophosphate reductase</shortName>
    </alternativeName>
</protein>
<dbReference type="OrthoDB" id="418595at2759"/>
<evidence type="ECO:0000256" key="9">
    <source>
        <dbReference type="PIRSR" id="PIRSR000235-1"/>
    </source>
</evidence>
<feature type="binding site" description="in other chain" evidence="8">
    <location>
        <begin position="285"/>
        <end position="286"/>
    </location>
    <ligand>
        <name>NADP(+)</name>
        <dbReference type="ChEBI" id="CHEBI:58349"/>
        <note>ligand shared between two neighboring subunits</note>
    </ligand>
</feature>
<dbReference type="InterPro" id="IPR050139">
    <property type="entry name" value="GMP_reductase"/>
</dbReference>
<feature type="binding site" evidence="8">
    <location>
        <begin position="219"/>
        <end position="221"/>
    </location>
    <ligand>
        <name>GMP</name>
        <dbReference type="ChEBI" id="CHEBI:58115"/>
    </ligand>
</feature>
<feature type="binding site" evidence="8 10">
    <location>
        <position position="181"/>
    </location>
    <ligand>
        <name>K(+)</name>
        <dbReference type="ChEBI" id="CHEBI:29103"/>
    </ligand>
</feature>